<dbReference type="EMBL" id="JQ319041">
    <property type="protein sequence ID" value="AFH02824.1"/>
    <property type="molecule type" value="Genomic_DNA"/>
</dbReference>
<accession>H9XTS8</accession>
<feature type="transmembrane region" description="Helical" evidence="1">
    <location>
        <begin position="21"/>
        <end position="39"/>
    </location>
</feature>
<sequence>MLTYLIPILYIILISILLKNRNVFIIFLFLIPIIMFSTYRGTMGADTSNYIKMFNDFNDFDSEFSFLNEPFFYILLFISKKISSNIEFFFFLNSTLVTFLYSLLISKFSLSRIFLLSVGPVFLIDTLTNGMRIGISYQILALGLILNTKNKRLTVLASLFHISSLFYFFYNRFINPIIEKINKKNFVLFLLCILMAPFVIVLVMNNQRILDKIVYYSSFQSPSILSGASDIYVILVVSLLSINRKCHISTYFTKLLTLAIIIITFKIAAIYSYAILRLMKLMVLSTIVYSSKVKSKSKLLDNNKFLFFSLLVPYTTNFILYIYRNPELYL</sequence>
<feature type="transmembrane region" description="Helical" evidence="1">
    <location>
        <begin position="113"/>
        <end position="135"/>
    </location>
</feature>
<evidence type="ECO:0000256" key="1">
    <source>
        <dbReference type="SAM" id="Phobius"/>
    </source>
</evidence>
<protein>
    <submittedName>
        <fullName evidence="2">O-antigen polymerase</fullName>
    </submittedName>
</protein>
<feature type="transmembrane region" description="Helical" evidence="1">
    <location>
        <begin position="155"/>
        <end position="174"/>
    </location>
</feature>
<dbReference type="InterPro" id="IPR049458">
    <property type="entry name" value="EpsG-like"/>
</dbReference>
<organism evidence="2">
    <name type="scientific">Providencia alcalifaciens</name>
    <dbReference type="NCBI Taxonomy" id="126385"/>
    <lineage>
        <taxon>Bacteria</taxon>
        <taxon>Pseudomonadati</taxon>
        <taxon>Pseudomonadota</taxon>
        <taxon>Gammaproteobacteria</taxon>
        <taxon>Enterobacterales</taxon>
        <taxon>Morganellaceae</taxon>
        <taxon>Providencia</taxon>
    </lineage>
</organism>
<keyword evidence="1" id="KW-1133">Transmembrane helix</keyword>
<feature type="transmembrane region" description="Helical" evidence="1">
    <location>
        <begin position="186"/>
        <end position="204"/>
    </location>
</feature>
<dbReference type="AlphaFoldDB" id="H9XTS8"/>
<reference evidence="2" key="1">
    <citation type="journal article" date="2012" name="Microbiology">
        <title>Localization and molecular characterization of putative O antigen gene clusters of Providencia species.</title>
        <authorList>
            <person name="Ovchinnikova O.G."/>
            <person name="Liu B."/>
            <person name="Guo D."/>
            <person name="Kocharova N.A."/>
            <person name="Shashkov A.S."/>
            <person name="Chen M."/>
            <person name="Feng L."/>
            <person name="Rozalski A."/>
            <person name="Knirel Y.A."/>
            <person name="Wang L."/>
        </authorList>
    </citation>
    <scope>NUCLEOTIDE SEQUENCE</scope>
    <source>
        <strain evidence="2">G3308</strain>
    </source>
</reference>
<evidence type="ECO:0000313" key="2">
    <source>
        <dbReference type="EMBL" id="AFH02824.1"/>
    </source>
</evidence>
<feature type="transmembrane region" description="Helical" evidence="1">
    <location>
        <begin position="88"/>
        <end position="106"/>
    </location>
</feature>
<feature type="transmembrane region" description="Helical" evidence="1">
    <location>
        <begin position="224"/>
        <end position="243"/>
    </location>
</feature>
<gene>
    <name evidence="2" type="primary">wzy</name>
</gene>
<keyword evidence="1" id="KW-0472">Membrane</keyword>
<feature type="transmembrane region" description="Helical" evidence="1">
    <location>
        <begin position="255"/>
        <end position="276"/>
    </location>
</feature>
<dbReference type="Pfam" id="PF14897">
    <property type="entry name" value="EpsG"/>
    <property type="match status" value="1"/>
</dbReference>
<proteinExistence type="predicted"/>
<name>H9XTS8_9GAMM</name>
<keyword evidence="1" id="KW-0812">Transmembrane</keyword>
<feature type="transmembrane region" description="Helical" evidence="1">
    <location>
        <begin position="305"/>
        <end position="323"/>
    </location>
</feature>